<dbReference type="Proteomes" id="UP001596472">
    <property type="component" value="Unassembled WGS sequence"/>
</dbReference>
<protein>
    <submittedName>
        <fullName evidence="1">VapC toxin family PIN domain ribonuclease</fullName>
    </submittedName>
</protein>
<sequence>MISFDTNILLCSLNPSSSWHAKATQFLEESLTNERVAIADYVLVELYTLLRNPAVMKKPLDSKRASELVLNYFKYPSVIRIENAPVMDFVWKMAEGPSFARRRIFDARLGMTLRHHGVTHFATANVKDFKGMGFEKVWNPLIDEA</sequence>
<organism evidence="1 2">
    <name type="scientific">Haloferula chungangensis</name>
    <dbReference type="NCBI Taxonomy" id="1048331"/>
    <lineage>
        <taxon>Bacteria</taxon>
        <taxon>Pseudomonadati</taxon>
        <taxon>Verrucomicrobiota</taxon>
        <taxon>Verrucomicrobiia</taxon>
        <taxon>Verrucomicrobiales</taxon>
        <taxon>Verrucomicrobiaceae</taxon>
        <taxon>Haloferula</taxon>
    </lineage>
</organism>
<proteinExistence type="predicted"/>
<accession>A0ABW2L8X3</accession>
<comment type="caution">
    <text evidence="1">The sequence shown here is derived from an EMBL/GenBank/DDBJ whole genome shotgun (WGS) entry which is preliminary data.</text>
</comment>
<evidence type="ECO:0000313" key="1">
    <source>
        <dbReference type="EMBL" id="MFC7338000.1"/>
    </source>
</evidence>
<name>A0ABW2L8X3_9BACT</name>
<dbReference type="InterPro" id="IPR029060">
    <property type="entry name" value="PIN-like_dom_sf"/>
</dbReference>
<dbReference type="SUPFAM" id="SSF88723">
    <property type="entry name" value="PIN domain-like"/>
    <property type="match status" value="1"/>
</dbReference>
<dbReference type="Gene3D" id="3.40.50.1010">
    <property type="entry name" value="5'-nuclease"/>
    <property type="match status" value="1"/>
</dbReference>
<dbReference type="EMBL" id="JBHTBS010000006">
    <property type="protein sequence ID" value="MFC7338000.1"/>
    <property type="molecule type" value="Genomic_DNA"/>
</dbReference>
<dbReference type="RefSeq" id="WP_379712845.1">
    <property type="nucleotide sequence ID" value="NZ_JBHTBS010000006.1"/>
</dbReference>
<reference evidence="2" key="1">
    <citation type="journal article" date="2019" name="Int. J. Syst. Evol. Microbiol.">
        <title>The Global Catalogue of Microorganisms (GCM) 10K type strain sequencing project: providing services to taxonomists for standard genome sequencing and annotation.</title>
        <authorList>
            <consortium name="The Broad Institute Genomics Platform"/>
            <consortium name="The Broad Institute Genome Sequencing Center for Infectious Disease"/>
            <person name="Wu L."/>
            <person name="Ma J."/>
        </authorList>
    </citation>
    <scope>NUCLEOTIDE SEQUENCE [LARGE SCALE GENOMIC DNA]</scope>
    <source>
        <strain evidence="2">CGMCC 4.1467</strain>
    </source>
</reference>
<keyword evidence="2" id="KW-1185">Reference proteome</keyword>
<gene>
    <name evidence="1" type="ORF">ACFQY0_12480</name>
</gene>
<evidence type="ECO:0000313" key="2">
    <source>
        <dbReference type="Proteomes" id="UP001596472"/>
    </source>
</evidence>